<proteinExistence type="inferred from homology"/>
<dbReference type="InterPro" id="IPR020904">
    <property type="entry name" value="Sc_DH/Rdtase_CS"/>
</dbReference>
<evidence type="ECO:0000256" key="2">
    <source>
        <dbReference type="RuleBase" id="RU000363"/>
    </source>
</evidence>
<comment type="caution">
    <text evidence="3">The sequence shown here is derived from an EMBL/GenBank/DDBJ whole genome shotgun (WGS) entry which is preliminary data.</text>
</comment>
<keyword evidence="4" id="KW-1185">Reference proteome</keyword>
<name>A0A849L2J6_9RHOB</name>
<dbReference type="AlphaFoldDB" id="A0A849L2J6"/>
<dbReference type="InterPro" id="IPR002347">
    <property type="entry name" value="SDR_fam"/>
</dbReference>
<dbReference type="Proteomes" id="UP000572377">
    <property type="component" value="Unassembled WGS sequence"/>
</dbReference>
<dbReference type="PROSITE" id="PS00061">
    <property type="entry name" value="ADH_SHORT"/>
    <property type="match status" value="1"/>
</dbReference>
<dbReference type="Pfam" id="PF00106">
    <property type="entry name" value="adh_short"/>
    <property type="match status" value="1"/>
</dbReference>
<comment type="similarity">
    <text evidence="2">Belongs to the short-chain dehydrogenases/reductases (SDR) family.</text>
</comment>
<dbReference type="PRINTS" id="PR00081">
    <property type="entry name" value="GDHRDH"/>
</dbReference>
<reference evidence="3 4" key="1">
    <citation type="submission" date="2020-05" db="EMBL/GenBank/DDBJ databases">
        <title>Gimesia benthica sp. nov., a novel planctomycete isolated from a deep-sea water sample of the Northwest Indian Ocean.</title>
        <authorList>
            <person name="Wang J."/>
            <person name="Ruan C."/>
            <person name="Song L."/>
            <person name="Zhu Y."/>
            <person name="Li A."/>
            <person name="Zheng X."/>
            <person name="Wang L."/>
            <person name="Lu Z."/>
            <person name="Huang Y."/>
            <person name="Du W."/>
            <person name="Zhou Y."/>
            <person name="Huang L."/>
            <person name="Dai X."/>
        </authorList>
    </citation>
    <scope>NUCLEOTIDE SEQUENCE [LARGE SCALE GENOMIC DNA]</scope>
    <source>
        <strain evidence="3 4">YYQ-30</strain>
    </source>
</reference>
<keyword evidence="1" id="KW-0560">Oxidoreductase</keyword>
<dbReference type="PANTHER" id="PTHR43658">
    <property type="entry name" value="SHORT-CHAIN DEHYDROGENASE/REDUCTASE"/>
    <property type="match status" value="1"/>
</dbReference>
<accession>A0A849L2J6</accession>
<gene>
    <name evidence="3" type="ORF">HMH01_08425</name>
</gene>
<protein>
    <submittedName>
        <fullName evidence="3">SDR family NAD(P)-dependent oxidoreductase</fullName>
    </submittedName>
</protein>
<dbReference type="PANTHER" id="PTHR43658:SF8">
    <property type="entry name" value="17-BETA-HYDROXYSTEROID DEHYDROGENASE 14-RELATED"/>
    <property type="match status" value="1"/>
</dbReference>
<dbReference type="InterPro" id="IPR036291">
    <property type="entry name" value="NAD(P)-bd_dom_sf"/>
</dbReference>
<dbReference type="PRINTS" id="PR00080">
    <property type="entry name" value="SDRFAMILY"/>
</dbReference>
<evidence type="ECO:0000313" key="4">
    <source>
        <dbReference type="Proteomes" id="UP000572377"/>
    </source>
</evidence>
<dbReference type="Gene3D" id="3.40.50.720">
    <property type="entry name" value="NAD(P)-binding Rossmann-like Domain"/>
    <property type="match status" value="1"/>
</dbReference>
<dbReference type="SUPFAM" id="SSF51735">
    <property type="entry name" value="NAD(P)-binding Rossmann-fold domains"/>
    <property type="match status" value="1"/>
</dbReference>
<organism evidence="3 4">
    <name type="scientific">Halovulum dunhuangense</name>
    <dbReference type="NCBI Taxonomy" id="1505036"/>
    <lineage>
        <taxon>Bacteria</taxon>
        <taxon>Pseudomonadati</taxon>
        <taxon>Pseudomonadota</taxon>
        <taxon>Alphaproteobacteria</taxon>
        <taxon>Rhodobacterales</taxon>
        <taxon>Paracoccaceae</taxon>
        <taxon>Halovulum</taxon>
    </lineage>
</organism>
<dbReference type="RefSeq" id="WP_171324248.1">
    <property type="nucleotide sequence ID" value="NZ_JABFBC010000001.1"/>
</dbReference>
<dbReference type="EMBL" id="JABFBC010000001">
    <property type="protein sequence ID" value="NNU80464.1"/>
    <property type="molecule type" value="Genomic_DNA"/>
</dbReference>
<evidence type="ECO:0000256" key="1">
    <source>
        <dbReference type="ARBA" id="ARBA00023002"/>
    </source>
</evidence>
<evidence type="ECO:0000313" key="3">
    <source>
        <dbReference type="EMBL" id="NNU80464.1"/>
    </source>
</evidence>
<dbReference type="GO" id="GO:0016491">
    <property type="term" value="F:oxidoreductase activity"/>
    <property type="evidence" value="ECO:0007669"/>
    <property type="project" value="UniProtKB-KW"/>
</dbReference>
<sequence>MRIGEDTPAIISGGASGLGAETARILAAAGAPVTILDLNPDTGAELAESLGGLFLMCDVTDSAAVADALSAAAAVHGPARIAVACAGIAPGARTVAKDGSPHDPALFDRVIAVNLMGTFHLVSQAAAQMGGLAPMGRDAERGAIVTTASVAAFEGQIGQIGYAASKGAVAAMTLPMARDLAALGIRVNSIAPGLFRTPMVAGLPPQVQESLGASVPFPPRLGDPAEFASLVRHMIENPMMNGAVVRLDGAIRMAPK</sequence>